<evidence type="ECO:0000313" key="2">
    <source>
        <dbReference type="EMBL" id="GAA0570767.1"/>
    </source>
</evidence>
<evidence type="ECO:0000256" key="1">
    <source>
        <dbReference type="SAM" id="MobiDB-lite"/>
    </source>
</evidence>
<dbReference type="EMBL" id="BAAABZ010000085">
    <property type="protein sequence ID" value="GAA0570767.1"/>
    <property type="molecule type" value="Genomic_DNA"/>
</dbReference>
<gene>
    <name evidence="2" type="ORF">GCM10010390_87500</name>
</gene>
<comment type="caution">
    <text evidence="2">The sequence shown here is derived from an EMBL/GenBank/DDBJ whole genome shotgun (WGS) entry which is preliminary data.</text>
</comment>
<accession>A0ABP3PTJ7</accession>
<sequence>MPSSPMKASGSIDWWPNCPSAASGSPSASVNGPPGFADLATPMDWQALKYIQ</sequence>
<dbReference type="Proteomes" id="UP001501576">
    <property type="component" value="Unassembled WGS sequence"/>
</dbReference>
<feature type="region of interest" description="Disordered" evidence="1">
    <location>
        <begin position="1"/>
        <end position="36"/>
    </location>
</feature>
<name>A0ABP3PTJ7_9ACTN</name>
<reference evidence="3" key="1">
    <citation type="journal article" date="2019" name="Int. J. Syst. Evol. Microbiol.">
        <title>The Global Catalogue of Microorganisms (GCM) 10K type strain sequencing project: providing services to taxonomists for standard genome sequencing and annotation.</title>
        <authorList>
            <consortium name="The Broad Institute Genomics Platform"/>
            <consortium name="The Broad Institute Genome Sequencing Center for Infectious Disease"/>
            <person name="Wu L."/>
            <person name="Ma J."/>
        </authorList>
    </citation>
    <scope>NUCLEOTIDE SEQUENCE [LARGE SCALE GENOMIC DNA]</scope>
    <source>
        <strain evidence="3">JCM 5052</strain>
    </source>
</reference>
<proteinExistence type="predicted"/>
<protein>
    <submittedName>
        <fullName evidence="2">Uncharacterized protein</fullName>
    </submittedName>
</protein>
<feature type="compositionally biased region" description="Low complexity" evidence="1">
    <location>
        <begin position="16"/>
        <end position="35"/>
    </location>
</feature>
<keyword evidence="3" id="KW-1185">Reference proteome</keyword>
<evidence type="ECO:0000313" key="3">
    <source>
        <dbReference type="Proteomes" id="UP001501576"/>
    </source>
</evidence>
<organism evidence="2 3">
    <name type="scientific">Streptomyces mordarskii</name>
    <dbReference type="NCBI Taxonomy" id="1226758"/>
    <lineage>
        <taxon>Bacteria</taxon>
        <taxon>Bacillati</taxon>
        <taxon>Actinomycetota</taxon>
        <taxon>Actinomycetes</taxon>
        <taxon>Kitasatosporales</taxon>
        <taxon>Streptomycetaceae</taxon>
        <taxon>Streptomyces</taxon>
    </lineage>
</organism>